<reference evidence="2 3" key="1">
    <citation type="submission" date="2019-06" db="EMBL/GenBank/DDBJ databases">
        <title>Draft genome sequence of the filamentous fungus Phialemoniopsis curvata isolated from diesel fuel.</title>
        <authorList>
            <person name="Varaljay V.A."/>
            <person name="Lyon W.J."/>
            <person name="Crouch A.L."/>
            <person name="Drake C.E."/>
            <person name="Hollomon J.M."/>
            <person name="Nadeau L.J."/>
            <person name="Nunn H.S."/>
            <person name="Stevenson B.S."/>
            <person name="Bojanowski C.L."/>
            <person name="Crookes-Goodson W.J."/>
        </authorList>
    </citation>
    <scope>NUCLEOTIDE SEQUENCE [LARGE SCALE GENOMIC DNA]</scope>
    <source>
        <strain evidence="2 3">D216</strain>
    </source>
</reference>
<name>A0A507AKQ5_9PEZI</name>
<dbReference type="STRING" id="1093900.A0A507AKQ5"/>
<dbReference type="InterPro" id="IPR000182">
    <property type="entry name" value="GNAT_dom"/>
</dbReference>
<dbReference type="InParanoid" id="A0A507AKQ5"/>
<dbReference type="Proteomes" id="UP000319257">
    <property type="component" value="Unassembled WGS sequence"/>
</dbReference>
<dbReference type="PANTHER" id="PTHR43617">
    <property type="entry name" value="L-AMINO ACID N-ACETYLTRANSFERASE"/>
    <property type="match status" value="1"/>
</dbReference>
<sequence>MASISLSFRQATPADIDAILPIIRRAYRGREGWTTEADWLNDKRISPAGLLEKINNPRGVVFVAIDDGTGEVVSCCELELQKSSGLPVGYFGLFAVDPSRQAQGIGRRVMEWAEEYAKDRWAVQSMEMWVIYLRDDLIEYYGRRGYRRTGETREFPYEHLYEGKALRDDLYFDVLRKEIPPIPN</sequence>
<dbReference type="SUPFAM" id="SSF55729">
    <property type="entry name" value="Acyl-CoA N-acyltransferases (Nat)"/>
    <property type="match status" value="1"/>
</dbReference>
<dbReference type="GeneID" id="41977700"/>
<evidence type="ECO:0000259" key="1">
    <source>
        <dbReference type="PROSITE" id="PS51186"/>
    </source>
</evidence>
<gene>
    <name evidence="2" type="ORF">E0L32_010253</name>
</gene>
<feature type="domain" description="N-acetyltransferase" evidence="1">
    <location>
        <begin position="6"/>
        <end position="167"/>
    </location>
</feature>
<dbReference type="Gene3D" id="3.40.630.30">
    <property type="match status" value="1"/>
</dbReference>
<dbReference type="CDD" id="cd04301">
    <property type="entry name" value="NAT_SF"/>
    <property type="match status" value="1"/>
</dbReference>
<dbReference type="InterPro" id="IPR016181">
    <property type="entry name" value="Acyl_CoA_acyltransferase"/>
</dbReference>
<evidence type="ECO:0000313" key="2">
    <source>
        <dbReference type="EMBL" id="TPX08053.1"/>
    </source>
</evidence>
<protein>
    <recommendedName>
        <fullName evidence="1">N-acetyltransferase domain-containing protein</fullName>
    </recommendedName>
</protein>
<comment type="caution">
    <text evidence="2">The sequence shown here is derived from an EMBL/GenBank/DDBJ whole genome shotgun (WGS) entry which is preliminary data.</text>
</comment>
<dbReference type="OrthoDB" id="5689at2759"/>
<dbReference type="EMBL" id="SKBQ01000081">
    <property type="protein sequence ID" value="TPX08053.1"/>
    <property type="molecule type" value="Genomic_DNA"/>
</dbReference>
<dbReference type="PANTHER" id="PTHR43617:SF9">
    <property type="entry name" value="GNAT FAMILY ACETYLTRANSFERASE"/>
    <property type="match status" value="1"/>
</dbReference>
<dbReference type="AlphaFoldDB" id="A0A507AKQ5"/>
<dbReference type="InterPro" id="IPR050276">
    <property type="entry name" value="MshD_Acetyltransferase"/>
</dbReference>
<dbReference type="RefSeq" id="XP_030989764.1">
    <property type="nucleotide sequence ID" value="XM_031132850.1"/>
</dbReference>
<dbReference type="GO" id="GO:0016747">
    <property type="term" value="F:acyltransferase activity, transferring groups other than amino-acyl groups"/>
    <property type="evidence" value="ECO:0007669"/>
    <property type="project" value="InterPro"/>
</dbReference>
<evidence type="ECO:0000313" key="3">
    <source>
        <dbReference type="Proteomes" id="UP000319257"/>
    </source>
</evidence>
<dbReference type="PROSITE" id="PS51186">
    <property type="entry name" value="GNAT"/>
    <property type="match status" value="1"/>
</dbReference>
<keyword evidence="3" id="KW-1185">Reference proteome</keyword>
<proteinExistence type="predicted"/>
<dbReference type="Pfam" id="PF00583">
    <property type="entry name" value="Acetyltransf_1"/>
    <property type="match status" value="1"/>
</dbReference>
<accession>A0A507AKQ5</accession>
<organism evidence="2 3">
    <name type="scientific">Thyridium curvatum</name>
    <dbReference type="NCBI Taxonomy" id="1093900"/>
    <lineage>
        <taxon>Eukaryota</taxon>
        <taxon>Fungi</taxon>
        <taxon>Dikarya</taxon>
        <taxon>Ascomycota</taxon>
        <taxon>Pezizomycotina</taxon>
        <taxon>Sordariomycetes</taxon>
        <taxon>Sordariomycetidae</taxon>
        <taxon>Thyridiales</taxon>
        <taxon>Thyridiaceae</taxon>
        <taxon>Thyridium</taxon>
    </lineage>
</organism>